<evidence type="ECO:0000256" key="5">
    <source>
        <dbReference type="ARBA" id="ARBA00022989"/>
    </source>
</evidence>
<dbReference type="PROSITE" id="PS50156">
    <property type="entry name" value="SSD"/>
    <property type="match status" value="1"/>
</dbReference>
<feature type="domain" description="SSD" evidence="8">
    <location>
        <begin position="218"/>
        <end position="343"/>
    </location>
</feature>
<reference evidence="9 10" key="1">
    <citation type="submission" date="2024-09" db="EMBL/GenBank/DDBJ databases">
        <authorList>
            <person name="Sun Q."/>
            <person name="Mori K."/>
        </authorList>
    </citation>
    <scope>NUCLEOTIDE SEQUENCE [LARGE SCALE GENOMIC DNA]</scope>
    <source>
        <strain evidence="9 10">TBRC 2205</strain>
    </source>
</reference>
<comment type="subcellular location">
    <subcellularLocation>
        <location evidence="1">Cell membrane</location>
        <topology evidence="1">Multi-pass membrane protein</topology>
    </subcellularLocation>
</comment>
<evidence type="ECO:0000313" key="10">
    <source>
        <dbReference type="Proteomes" id="UP001589894"/>
    </source>
</evidence>
<evidence type="ECO:0000313" key="9">
    <source>
        <dbReference type="EMBL" id="MFC0567589.1"/>
    </source>
</evidence>
<sequence length="721" mass="75249">MIYSPQASHTPGTAASRPGFLCRLGGWSYRHRWWALLGWLVLLVGIGAGASAVGADYRNDYSLPGTDSQRAVDVLRAHAPAEAGASVQVVVADPAGLSSPGTRTRVEDMLANVRTLPHVADVRDPYTTPEALSRDGTIGYSTVTLDRQSTDVPAADIRRLIDTAQAARGAGLRVELGGDSIVGAEKSGGGPAEGAGLLAALVILVLLFGSILAASLPIVIAIFAVGTAMGLAMLASHLATIADYTVSLMVLVGLGVGIDYALLLFSRFRAELLDGATRQEAVDRALDAAGRTVLFAGCTVIVALLGLVALGQGSLQGVAVAVALTVLATMAAAITLLPALLGVLGRRIERTVRRRAARSRHDGSGWARWSGLVQRHPWPAVLLATAALLALSAPLLGMRLGIADAGNNATSRTSRQAYDLMARGFGPGFNGPLIVVVDGGDAGAAEMARRTLAGTPGVRAVTPPFGGPDGTVKTIIAYPDAKPQDARTQELVDRLRSDVLPPLHRDTGARFLVGGATAATVDFAASIAARLPLFIAVVVGLSAVLLLLVFRSLLIPVKAAALNLLSVGASLGAIVLVFQRGVLGGPLGVQTGPIEAFVPVMIFAIAFGLSMDYEIFLLSRMHEHWQRHRDAPAAVREGMATTGRIVTAAAAIMVVVFASFLLDPGRMLKQFGLGLAVAVLVDALVIRCLLVPALMQLFGRRAWWLPAAVARRLPRVALEHR</sequence>
<feature type="transmembrane region" description="Helical" evidence="7">
    <location>
        <begin position="33"/>
        <end position="53"/>
    </location>
</feature>
<keyword evidence="5 7" id="KW-1133">Transmembrane helix</keyword>
<feature type="transmembrane region" description="Helical" evidence="7">
    <location>
        <begin position="531"/>
        <end position="550"/>
    </location>
</feature>
<comment type="caution">
    <text evidence="9">The sequence shown here is derived from an EMBL/GenBank/DDBJ whole genome shotgun (WGS) entry which is preliminary data.</text>
</comment>
<evidence type="ECO:0000256" key="1">
    <source>
        <dbReference type="ARBA" id="ARBA00004651"/>
    </source>
</evidence>
<proteinExistence type="inferred from homology"/>
<keyword evidence="10" id="KW-1185">Reference proteome</keyword>
<dbReference type="Pfam" id="PF03176">
    <property type="entry name" value="MMPL"/>
    <property type="match status" value="2"/>
</dbReference>
<evidence type="ECO:0000256" key="3">
    <source>
        <dbReference type="ARBA" id="ARBA00022475"/>
    </source>
</evidence>
<comment type="similarity">
    <text evidence="2">Belongs to the resistance-nodulation-cell division (RND) (TC 2.A.6) family. MmpL subfamily.</text>
</comment>
<dbReference type="Gene3D" id="1.20.1640.10">
    <property type="entry name" value="Multidrug efflux transporter AcrB transmembrane domain"/>
    <property type="match status" value="2"/>
</dbReference>
<organism evidence="9 10">
    <name type="scientific">Plantactinospora siamensis</name>
    <dbReference type="NCBI Taxonomy" id="555372"/>
    <lineage>
        <taxon>Bacteria</taxon>
        <taxon>Bacillati</taxon>
        <taxon>Actinomycetota</taxon>
        <taxon>Actinomycetes</taxon>
        <taxon>Micromonosporales</taxon>
        <taxon>Micromonosporaceae</taxon>
        <taxon>Plantactinospora</taxon>
    </lineage>
</organism>
<dbReference type="RefSeq" id="WP_377342894.1">
    <property type="nucleotide sequence ID" value="NZ_JBHLUE010000026.1"/>
</dbReference>
<feature type="transmembrane region" description="Helical" evidence="7">
    <location>
        <begin position="293"/>
        <end position="312"/>
    </location>
</feature>
<feature type="transmembrane region" description="Helical" evidence="7">
    <location>
        <begin position="318"/>
        <end position="345"/>
    </location>
</feature>
<feature type="transmembrane region" description="Helical" evidence="7">
    <location>
        <begin position="639"/>
        <end position="661"/>
    </location>
</feature>
<dbReference type="SUPFAM" id="SSF82866">
    <property type="entry name" value="Multidrug efflux transporter AcrB transmembrane domain"/>
    <property type="match status" value="2"/>
</dbReference>
<feature type="transmembrane region" description="Helical" evidence="7">
    <location>
        <begin position="673"/>
        <end position="695"/>
    </location>
</feature>
<feature type="transmembrane region" description="Helical" evidence="7">
    <location>
        <begin position="244"/>
        <end position="265"/>
    </location>
</feature>
<evidence type="ECO:0000256" key="7">
    <source>
        <dbReference type="SAM" id="Phobius"/>
    </source>
</evidence>
<dbReference type="EMBL" id="JBHLUE010000026">
    <property type="protein sequence ID" value="MFC0567589.1"/>
    <property type="molecule type" value="Genomic_DNA"/>
</dbReference>
<dbReference type="PANTHER" id="PTHR33406">
    <property type="entry name" value="MEMBRANE PROTEIN MJ1562-RELATED"/>
    <property type="match status" value="1"/>
</dbReference>
<accession>A0ABV6P4F6</accession>
<evidence type="ECO:0000259" key="8">
    <source>
        <dbReference type="PROSITE" id="PS50156"/>
    </source>
</evidence>
<evidence type="ECO:0000256" key="2">
    <source>
        <dbReference type="ARBA" id="ARBA00010157"/>
    </source>
</evidence>
<evidence type="ECO:0000256" key="4">
    <source>
        <dbReference type="ARBA" id="ARBA00022692"/>
    </source>
</evidence>
<gene>
    <name evidence="9" type="ORF">ACFFHU_26055</name>
</gene>
<feature type="transmembrane region" description="Helical" evidence="7">
    <location>
        <begin position="378"/>
        <end position="397"/>
    </location>
</feature>
<dbReference type="PANTHER" id="PTHR33406:SF11">
    <property type="entry name" value="MEMBRANE PROTEIN SCO6666-RELATED"/>
    <property type="match status" value="1"/>
</dbReference>
<feature type="transmembrane region" description="Helical" evidence="7">
    <location>
        <begin position="562"/>
        <end position="582"/>
    </location>
</feature>
<dbReference type="Proteomes" id="UP001589894">
    <property type="component" value="Unassembled WGS sequence"/>
</dbReference>
<dbReference type="InterPro" id="IPR000731">
    <property type="entry name" value="SSD"/>
</dbReference>
<keyword evidence="4 7" id="KW-0812">Transmembrane</keyword>
<feature type="transmembrane region" description="Helical" evidence="7">
    <location>
        <begin position="196"/>
        <end position="224"/>
    </location>
</feature>
<evidence type="ECO:0000256" key="6">
    <source>
        <dbReference type="ARBA" id="ARBA00023136"/>
    </source>
</evidence>
<name>A0ABV6P4F6_9ACTN</name>
<dbReference type="InterPro" id="IPR050545">
    <property type="entry name" value="Mycobact_MmpL"/>
</dbReference>
<feature type="transmembrane region" description="Helical" evidence="7">
    <location>
        <begin position="594"/>
        <end position="618"/>
    </location>
</feature>
<keyword evidence="6 7" id="KW-0472">Membrane</keyword>
<keyword evidence="3" id="KW-1003">Cell membrane</keyword>
<dbReference type="InterPro" id="IPR004869">
    <property type="entry name" value="MMPL_dom"/>
</dbReference>
<protein>
    <submittedName>
        <fullName evidence="9">MMPL family transporter</fullName>
    </submittedName>
</protein>